<protein>
    <submittedName>
        <fullName evidence="1">Uncharacterized protein</fullName>
    </submittedName>
</protein>
<proteinExistence type="predicted"/>
<reference evidence="1 2" key="1">
    <citation type="journal article" date="2017" name="Genome Biol. Evol.">
        <title>Phytophthora megakarya and P. palmivora, closely related causal agents of cacao black pod rot, underwent increases in genome sizes and gene numbers by different mechanisms.</title>
        <authorList>
            <person name="Ali S.S."/>
            <person name="Shao J."/>
            <person name="Lary D.J."/>
            <person name="Kronmiller B."/>
            <person name="Shen D."/>
            <person name="Strem M.D."/>
            <person name="Amoako-Attah I."/>
            <person name="Akrofi A.Y."/>
            <person name="Begoude B.A."/>
            <person name="Ten Hoopen G.M."/>
            <person name="Coulibaly K."/>
            <person name="Kebe B.I."/>
            <person name="Melnick R.L."/>
            <person name="Guiltinan M.J."/>
            <person name="Tyler B.M."/>
            <person name="Meinhardt L.W."/>
            <person name="Bailey B.A."/>
        </authorList>
    </citation>
    <scope>NUCLEOTIDE SEQUENCE [LARGE SCALE GENOMIC DNA]</scope>
    <source>
        <strain evidence="2">sbr112.9</strain>
    </source>
</reference>
<organism evidence="1 2">
    <name type="scientific">Phytophthora palmivora</name>
    <dbReference type="NCBI Taxonomy" id="4796"/>
    <lineage>
        <taxon>Eukaryota</taxon>
        <taxon>Sar</taxon>
        <taxon>Stramenopiles</taxon>
        <taxon>Oomycota</taxon>
        <taxon>Peronosporomycetes</taxon>
        <taxon>Peronosporales</taxon>
        <taxon>Peronosporaceae</taxon>
        <taxon>Phytophthora</taxon>
    </lineage>
</organism>
<dbReference type="AlphaFoldDB" id="A0A2P4XRF8"/>
<dbReference type="OrthoDB" id="428850at2759"/>
<feature type="non-terminal residue" evidence="1">
    <location>
        <position position="1175"/>
    </location>
</feature>
<evidence type="ECO:0000313" key="1">
    <source>
        <dbReference type="EMBL" id="POM68124.1"/>
    </source>
</evidence>
<keyword evidence="2" id="KW-1185">Reference proteome</keyword>
<dbReference type="Proteomes" id="UP000237271">
    <property type="component" value="Unassembled WGS sequence"/>
</dbReference>
<sequence>MELFILFEELDNFSDLIELLRVVLQTESSQHDSSMTKQALLVFRTLILRSRLLRLAMQRDCGMMNLLMPLIFHSSAWIRAQMYYIILLLSCSNENFIPASASMKTLGSDCLDVSGDAIIPEMIKSTFGLYSSRWDRCFITSCSLKVQLEVSCSLLTKRYDATWLQEVKAIINQDSFRYDVDKAEHDKENSDRPQSLLDREYTCIIHKLQAAPSHGKCLNAIYHLMTICEAWRIARERFVGEWEEDFERYFAVPPQTERDEVIIGALVSTLSVVFCSMTRGEQLRAIVVVKRKVLPLLKRSQNKFFSLQVARLLLNVSESKIDNLFLSLAADTDIISTICTKYSTIYATEPVLHSTMLEVLLRFSRNMKEGGGANLSAPSREKICKRLLEMLSPLLTVVCHHRVPGSFLDRDVYVIGSQCMISILRSLPCESLLASDNPLEHTDSSLLLDGSWMSRFLFDHVSPIRELGFLVIDRSASGSTSTRLLEMAFETSTDDTESDAVRSAACTALTKELLRYPERLPDQQAEMVEIFHGTKFAGRALHSLLSALKSHRLFVRASGALAWLVRVLYVHRDTLAPYFGDMQQELKAADDNYDIYPLLVQALSFREWKNKCNRNSSHCMALPYCDDGAWRRSLLPAILDLIAEVMNLLQAICRDANGDQVAFFLTHTPLQYQLMQLVRDINASFNDAFSVDSQRRHYEILDLCADTLSILLVKAVDLNYDSDSELIEAHTISGFGAQFVGVVATLLQPQHPIDFRVSFSRFVTTASLLIPGSLKSLDSSVIKTLGSAVLELYQEVAEFRSLDVSTTTSDLQGRVFPLTSIRRVSCAVQVLLEASPVLQPFVLIKRVVPFAIASINDSFTAIRIAGGFGGKRPKSFVQGTHLFDLCGRIQTHMEVVSSIIGGDKEIQRLAKSSQSDSVKLERDEDGSCAWVAIDVTFTSALGELLLWKRQCQKFFANFIAWETLQSTRGEVSSQHRITGGVNTLSAADMALSNVACQVLKTALLNTECVSASMKTGSISRLIDSLQNRLKQARQTSKTYPLENENLALILSVISNIVCSEEGARLLYTNWATALSLVLDDVMHLPDVVIRRNGCLLMRNLALSEVTKNHFALWEEMLDEMVALCLRVVEDDLITLKYISAALWSLVYDNQKARALLLSRLAVLRKLQQVVDSQKD</sequence>
<name>A0A2P4XRF8_9STRA</name>
<gene>
    <name evidence="1" type="ORF">PHPALM_15756</name>
</gene>
<comment type="caution">
    <text evidence="1">The sequence shown here is derived from an EMBL/GenBank/DDBJ whole genome shotgun (WGS) entry which is preliminary data.</text>
</comment>
<dbReference type="EMBL" id="NCKW01008389">
    <property type="protein sequence ID" value="POM68124.1"/>
    <property type="molecule type" value="Genomic_DNA"/>
</dbReference>
<accession>A0A2P4XRF8</accession>
<evidence type="ECO:0000313" key="2">
    <source>
        <dbReference type="Proteomes" id="UP000237271"/>
    </source>
</evidence>